<sequence length="35" mass="4022">MSDDLGQNLVLLTALVTTLGALVVFAWQWFRRDRD</sequence>
<dbReference type="EMBL" id="JACGWY010000004">
    <property type="protein sequence ID" value="MBA8816929.1"/>
    <property type="molecule type" value="Genomic_DNA"/>
</dbReference>
<dbReference type="Proteomes" id="UP000526083">
    <property type="component" value="Unassembled WGS sequence"/>
</dbReference>
<keyword evidence="1" id="KW-1133">Transmembrane helix</keyword>
<name>A0A7W3PMH3_9MICO</name>
<protein>
    <submittedName>
        <fullName evidence="2">Uncharacterized protein</fullName>
    </submittedName>
</protein>
<proteinExistence type="predicted"/>
<feature type="transmembrane region" description="Helical" evidence="1">
    <location>
        <begin position="6"/>
        <end position="30"/>
    </location>
</feature>
<dbReference type="AlphaFoldDB" id="A0A7W3PMH3"/>
<reference evidence="2 3" key="1">
    <citation type="submission" date="2020-07" db="EMBL/GenBank/DDBJ databases">
        <title>Sequencing the genomes of 1000 actinobacteria strains.</title>
        <authorList>
            <person name="Klenk H.-P."/>
        </authorList>
    </citation>
    <scope>NUCLEOTIDE SEQUENCE [LARGE SCALE GENOMIC DNA]</scope>
    <source>
        <strain evidence="2 3">DSM 27576</strain>
    </source>
</reference>
<accession>A0A7W3PMH3</accession>
<keyword evidence="3" id="KW-1185">Reference proteome</keyword>
<keyword evidence="1" id="KW-0472">Membrane</keyword>
<evidence type="ECO:0000256" key="1">
    <source>
        <dbReference type="SAM" id="Phobius"/>
    </source>
</evidence>
<evidence type="ECO:0000313" key="3">
    <source>
        <dbReference type="Proteomes" id="UP000526083"/>
    </source>
</evidence>
<keyword evidence="1" id="KW-0812">Transmembrane</keyword>
<evidence type="ECO:0000313" key="2">
    <source>
        <dbReference type="EMBL" id="MBA8816929.1"/>
    </source>
</evidence>
<gene>
    <name evidence="2" type="ORF">FHX48_002023</name>
</gene>
<organism evidence="2 3">
    <name type="scientific">Microbacterium halimionae</name>
    <dbReference type="NCBI Taxonomy" id="1526413"/>
    <lineage>
        <taxon>Bacteria</taxon>
        <taxon>Bacillati</taxon>
        <taxon>Actinomycetota</taxon>
        <taxon>Actinomycetes</taxon>
        <taxon>Micrococcales</taxon>
        <taxon>Microbacteriaceae</taxon>
        <taxon>Microbacterium</taxon>
    </lineage>
</organism>
<comment type="caution">
    <text evidence="2">The sequence shown here is derived from an EMBL/GenBank/DDBJ whole genome shotgun (WGS) entry which is preliminary data.</text>
</comment>